<dbReference type="GO" id="GO:0043190">
    <property type="term" value="C:ATP-binding cassette (ABC) transporter complex"/>
    <property type="evidence" value="ECO:0007669"/>
    <property type="project" value="InterPro"/>
</dbReference>
<organism evidence="4 5">
    <name type="scientific">Sinorhizobium meliloti (strain SM11)</name>
    <dbReference type="NCBI Taxonomy" id="707241"/>
    <lineage>
        <taxon>Bacteria</taxon>
        <taxon>Pseudomonadati</taxon>
        <taxon>Pseudomonadota</taxon>
        <taxon>Alphaproteobacteria</taxon>
        <taxon>Hyphomicrobiales</taxon>
        <taxon>Rhizobiaceae</taxon>
        <taxon>Sinorhizobium/Ensifer group</taxon>
        <taxon>Sinorhizobium</taxon>
    </lineage>
</organism>
<name>F7X525_SINMM</name>
<dbReference type="GO" id="GO:0022857">
    <property type="term" value="F:transmembrane transporter activity"/>
    <property type="evidence" value="ECO:0007669"/>
    <property type="project" value="InterPro"/>
</dbReference>
<sequence>MIRTLSLKFMLAGAVCMATLTAGSAFAAEPESCGTVRFSDVGWTDITATTATATTILEALGYETDVKVLSVPVTYTSLKNKDIDVFLGNWMPTMEADIAPYREDKSVETVRENLAGAKYTLATNAKGAELGIKDFKDIAAHKDELDGKIYGIEPGNDGNRLIIDMVEKGTFDLKGFEVVESSEQGMLAQVARAEKSGDPIVFLGWEPHPMNANFKLTYLSGGDDVFGPNYGGATVHTNVRAGYTTECPNVGKLLQNLSFSLQMENEIMGKILNDGEDPEKAAAAWLKDNPQSIEPWLSGWRPRMAATDWPRSRPPSASDRRQITRSILNCCMFHAQIGSDMGNAVRRGNTPPFFHRSSDLSVDPGKRDPVSWNS</sequence>
<dbReference type="Gene3D" id="3.40.190.10">
    <property type="entry name" value="Periplasmic binding protein-like II"/>
    <property type="match status" value="1"/>
</dbReference>
<feature type="chain" id="PRO_5003371397" evidence="2">
    <location>
        <begin position="28"/>
        <end position="374"/>
    </location>
</feature>
<feature type="region of interest" description="Disordered" evidence="1">
    <location>
        <begin position="342"/>
        <end position="374"/>
    </location>
</feature>
<feature type="signal peptide" evidence="2">
    <location>
        <begin position="1"/>
        <end position="27"/>
    </location>
</feature>
<evidence type="ECO:0000259" key="3">
    <source>
        <dbReference type="Pfam" id="PF04069"/>
    </source>
</evidence>
<dbReference type="GO" id="GO:0015871">
    <property type="term" value="P:choline transport"/>
    <property type="evidence" value="ECO:0007669"/>
    <property type="project" value="InterPro"/>
</dbReference>
<accession>F7X525</accession>
<gene>
    <name evidence="4" type="primary">choX</name>
    <name evidence="4" type="ordered locus">SM11_chr2548</name>
</gene>
<protein>
    <submittedName>
        <fullName evidence="4">ABC transporter, periplasmic solute-binding protein</fullName>
    </submittedName>
</protein>
<dbReference type="GO" id="GO:0033265">
    <property type="term" value="F:choline binding"/>
    <property type="evidence" value="ECO:0007669"/>
    <property type="project" value="InterPro"/>
</dbReference>
<evidence type="ECO:0000256" key="2">
    <source>
        <dbReference type="SAM" id="SignalP"/>
    </source>
</evidence>
<dbReference type="CDD" id="cd13640">
    <property type="entry name" value="PBP2_ChoX"/>
    <property type="match status" value="1"/>
</dbReference>
<dbReference type="EMBL" id="CP001830">
    <property type="protein sequence ID" value="AEH79801.1"/>
    <property type="molecule type" value="Genomic_DNA"/>
</dbReference>
<evidence type="ECO:0000313" key="5">
    <source>
        <dbReference type="Proteomes" id="UP000009045"/>
    </source>
</evidence>
<evidence type="ECO:0000256" key="1">
    <source>
        <dbReference type="SAM" id="MobiDB-lite"/>
    </source>
</evidence>
<evidence type="ECO:0000313" key="4">
    <source>
        <dbReference type="EMBL" id="AEH79801.1"/>
    </source>
</evidence>
<dbReference type="InterPro" id="IPR017783">
    <property type="entry name" value="ABC_choline_sub-bd"/>
</dbReference>
<feature type="compositionally biased region" description="Basic and acidic residues" evidence="1">
    <location>
        <begin position="364"/>
        <end position="374"/>
    </location>
</feature>
<dbReference type="InterPro" id="IPR007210">
    <property type="entry name" value="ABC_Gly_betaine_transp_sub-bd"/>
</dbReference>
<dbReference type="SUPFAM" id="SSF53850">
    <property type="entry name" value="Periplasmic binding protein-like II"/>
    <property type="match status" value="1"/>
</dbReference>
<dbReference type="Proteomes" id="UP000009045">
    <property type="component" value="Chromosome"/>
</dbReference>
<dbReference type="NCBIfam" id="TIGR03414">
    <property type="entry name" value="ABC_choline_bnd"/>
    <property type="match status" value="1"/>
</dbReference>
<dbReference type="AlphaFoldDB" id="F7X525"/>
<dbReference type="Pfam" id="PF04069">
    <property type="entry name" value="OpuAC"/>
    <property type="match status" value="1"/>
</dbReference>
<reference evidence="4 5" key="1">
    <citation type="journal article" date="2011" name="J. Biotechnol.">
        <title>The complete genome sequence of the dominant Sinorhizobium meliloti field isolate SM11 extends the S. meliloti pan-genome.</title>
        <authorList>
            <person name="Schneiker-Bekel S."/>
            <person name="Wibberg D."/>
            <person name="Bekel T."/>
            <person name="Blom J."/>
            <person name="Linke B."/>
            <person name="Neuweger H."/>
            <person name="Stiens M."/>
            <person name="Vorholter F.J."/>
            <person name="Weidner S."/>
            <person name="Goesmann A."/>
            <person name="Puhler A."/>
            <person name="Schluter A."/>
        </authorList>
    </citation>
    <scope>NUCLEOTIDE SEQUENCE [LARGE SCALE GENOMIC DNA]</scope>
    <source>
        <strain evidence="4 5">SM11</strain>
    </source>
</reference>
<dbReference type="KEGG" id="smx:SM11_chr2548"/>
<dbReference type="Gene3D" id="3.40.190.100">
    <property type="entry name" value="Glycine betaine-binding periplasmic protein, domain 2"/>
    <property type="match status" value="1"/>
</dbReference>
<dbReference type="HOGENOM" id="CLU_008673_1_1_5"/>
<proteinExistence type="predicted"/>
<dbReference type="PATRIC" id="fig|707241.3.peg.2661"/>
<feature type="domain" description="ABC-type glycine betaine transport system substrate-binding" evidence="3">
    <location>
        <begin position="35"/>
        <end position="287"/>
    </location>
</feature>
<dbReference type="GO" id="GO:0042597">
    <property type="term" value="C:periplasmic space"/>
    <property type="evidence" value="ECO:0007669"/>
    <property type="project" value="InterPro"/>
</dbReference>
<keyword evidence="2" id="KW-0732">Signal</keyword>